<reference evidence="3" key="1">
    <citation type="journal article" date="2019" name="Int. J. Syst. Evol. Microbiol.">
        <title>The Global Catalogue of Microorganisms (GCM) 10K type strain sequencing project: providing services to taxonomists for standard genome sequencing and annotation.</title>
        <authorList>
            <consortium name="The Broad Institute Genomics Platform"/>
            <consortium name="The Broad Institute Genome Sequencing Center for Infectious Disease"/>
            <person name="Wu L."/>
            <person name="Ma J."/>
        </authorList>
    </citation>
    <scope>NUCLEOTIDE SEQUENCE [LARGE SCALE GENOMIC DNA]</scope>
    <source>
        <strain evidence="3">CGMCC 1.15399</strain>
    </source>
</reference>
<proteinExistence type="predicted"/>
<protein>
    <submittedName>
        <fullName evidence="2">Luciferase family protein</fullName>
    </submittedName>
</protein>
<evidence type="ECO:0000313" key="2">
    <source>
        <dbReference type="EMBL" id="MFD1538398.1"/>
    </source>
</evidence>
<accession>A0ABW4G7B0</accession>
<dbReference type="RefSeq" id="WP_219533394.1">
    <property type="nucleotide sequence ID" value="NZ_JAHKRM010000017.1"/>
</dbReference>
<name>A0ABW4G7B0_9ACTN</name>
<dbReference type="Proteomes" id="UP001597097">
    <property type="component" value="Unassembled WGS sequence"/>
</dbReference>
<evidence type="ECO:0000259" key="1">
    <source>
        <dbReference type="Pfam" id="PF17648"/>
    </source>
</evidence>
<organism evidence="2 3">
    <name type="scientific">Nonomuraea guangzhouensis</name>
    <dbReference type="NCBI Taxonomy" id="1291555"/>
    <lineage>
        <taxon>Bacteria</taxon>
        <taxon>Bacillati</taxon>
        <taxon>Actinomycetota</taxon>
        <taxon>Actinomycetes</taxon>
        <taxon>Streptosporangiales</taxon>
        <taxon>Streptosporangiaceae</taxon>
        <taxon>Nonomuraea</taxon>
    </lineage>
</organism>
<dbReference type="Pfam" id="PF17648">
    <property type="entry name" value="Luciferase"/>
    <property type="match status" value="1"/>
</dbReference>
<feature type="domain" description="Luciferase" evidence="1">
    <location>
        <begin position="47"/>
        <end position="107"/>
    </location>
</feature>
<comment type="caution">
    <text evidence="2">The sequence shown here is derived from an EMBL/GenBank/DDBJ whole genome shotgun (WGS) entry which is preliminary data.</text>
</comment>
<evidence type="ECO:0000313" key="3">
    <source>
        <dbReference type="Proteomes" id="UP001597097"/>
    </source>
</evidence>
<keyword evidence="3" id="KW-1185">Reference proteome</keyword>
<dbReference type="EMBL" id="JBHUCM010000013">
    <property type="protein sequence ID" value="MFD1538398.1"/>
    <property type="molecule type" value="Genomic_DNA"/>
</dbReference>
<dbReference type="InterPro" id="IPR040841">
    <property type="entry name" value="Luciferase_dom"/>
</dbReference>
<sequence>MAVPLSARGDGSTSYMERAKTEFAAWPVLAMAHAPDAVVFTVGDIPILRLTGRDTAHLHLTRPVVERLHEALATSAHVHLAAQDGWIALRLDTRADLDLLVALVSLAIKANTDPA</sequence>
<gene>
    <name evidence="2" type="ORF">ACFSJ0_15195</name>
</gene>